<keyword evidence="6 8" id="KW-0472">Membrane</keyword>
<comment type="subcellular location">
    <subcellularLocation>
        <location evidence="8">Cell membrane</location>
        <topology evidence="8">Multi-pass membrane protein</topology>
    </subcellularLocation>
    <subcellularLocation>
        <location evidence="1">Membrane</location>
        <topology evidence="1">Multi-pass membrane protein</topology>
    </subcellularLocation>
</comment>
<feature type="transmembrane region" description="Helical" evidence="8">
    <location>
        <begin position="244"/>
        <end position="264"/>
    </location>
</feature>
<dbReference type="AlphaFoldDB" id="A0A0J6TCA2"/>
<feature type="transmembrane region" description="Helical" evidence="8">
    <location>
        <begin position="49"/>
        <end position="70"/>
    </location>
</feature>
<dbReference type="PATRIC" id="fig|1187852.3.peg.5241"/>
<dbReference type="PROSITE" id="PS01219">
    <property type="entry name" value="AMMONIUM_TRANSP"/>
    <property type="match status" value="1"/>
</dbReference>
<dbReference type="OrthoDB" id="9814202at2"/>
<dbReference type="Gene3D" id="1.10.3430.10">
    <property type="entry name" value="Ammonium transporter AmtB like domains"/>
    <property type="match status" value="1"/>
</dbReference>
<keyword evidence="3 8" id="KW-0813">Transport</keyword>
<comment type="caution">
    <text evidence="10">The sequence shown here is derived from an EMBL/GenBank/DDBJ whole genome shotgun (WGS) entry which is preliminary data.</text>
</comment>
<dbReference type="RefSeq" id="WP_048450382.1">
    <property type="nucleotide sequence ID" value="NZ_JBNNPJ010000120.1"/>
</dbReference>
<feature type="transmembrane region" description="Helical" evidence="8">
    <location>
        <begin position="174"/>
        <end position="197"/>
    </location>
</feature>
<gene>
    <name evidence="10" type="ORF">VQ03_08150</name>
</gene>
<evidence type="ECO:0000313" key="10">
    <source>
        <dbReference type="EMBL" id="KMO43484.1"/>
    </source>
</evidence>
<organism evidence="10 11">
    <name type="scientific">Methylobacterium tarhaniae</name>
    <dbReference type="NCBI Taxonomy" id="1187852"/>
    <lineage>
        <taxon>Bacteria</taxon>
        <taxon>Pseudomonadati</taxon>
        <taxon>Pseudomonadota</taxon>
        <taxon>Alphaproteobacteria</taxon>
        <taxon>Hyphomicrobiales</taxon>
        <taxon>Methylobacteriaceae</taxon>
        <taxon>Methylobacterium</taxon>
    </lineage>
</organism>
<keyword evidence="5 8" id="KW-1133">Transmembrane helix</keyword>
<dbReference type="InterPro" id="IPR018047">
    <property type="entry name" value="Ammonium_transpt_CS"/>
</dbReference>
<dbReference type="InterPro" id="IPR001905">
    <property type="entry name" value="Ammonium_transpt"/>
</dbReference>
<feature type="transmembrane region" description="Helical" evidence="8">
    <location>
        <begin position="310"/>
        <end position="330"/>
    </location>
</feature>
<keyword evidence="11" id="KW-1185">Reference proteome</keyword>
<dbReference type="NCBIfam" id="TIGR00836">
    <property type="entry name" value="amt"/>
    <property type="match status" value="1"/>
</dbReference>
<evidence type="ECO:0000256" key="7">
    <source>
        <dbReference type="ARBA" id="ARBA00023177"/>
    </source>
</evidence>
<evidence type="ECO:0000256" key="5">
    <source>
        <dbReference type="ARBA" id="ARBA00022989"/>
    </source>
</evidence>
<feature type="transmembrane region" description="Helical" evidence="8">
    <location>
        <begin position="276"/>
        <end position="298"/>
    </location>
</feature>
<dbReference type="PANTHER" id="PTHR43029">
    <property type="entry name" value="AMMONIUM TRANSPORTER MEP2"/>
    <property type="match status" value="1"/>
</dbReference>
<dbReference type="Pfam" id="PF00909">
    <property type="entry name" value="Ammonium_transp"/>
    <property type="match status" value="1"/>
</dbReference>
<sequence>MKLRNVLALGLGGAALALVLVEPSLAQTPTVEAAPAAAAAPVPNKGDTAWMLIASALVLMMSVPGLALFYGGLVRTKNMLSLLTQVFAIVSLACILWVFFGYSLAFTNGGGLNDFVGGFSKAFLRGVDANSVAATFSNGVVIPEYVYICFQMTFAMITPALIVGAFAERMKFSALMLFCTLWLIFIYFPMAHMVWYWGGPDAVGNAAKALAAATDEASKKAAQDALDAVNADAGLLFKWGALDFAGGTVVHINAGIAGIVGCLMIGKRIGYGRDLLAPHSLTMTMIGASLLWVGWFGFNAGSNLEANGSAALAMINTFVATAAAGLSWLLVEWAAKGKPSLLGMLSGAVAGLVAVTPACGFAGPMGSIVLGLVAGAVCFVMCSTVKNALGYDDSLDVFGVHCVGGILGALATGILVNPALGGVGAPDYATKPGELVAAAYEFGPAFLSQAKAVGFTIIWSGVGSAILYKIVDVVVGLRVTQDEEREGLDLADHGERAYNY</sequence>
<accession>A0A0J6TCA2</accession>
<proteinExistence type="inferred from homology"/>
<comment type="similarity">
    <text evidence="2 8">Belongs to the ammonia transporter channel (TC 1.A.11.2) family.</text>
</comment>
<feature type="domain" description="Ammonium transporter AmtB-like" evidence="9">
    <location>
        <begin position="49"/>
        <end position="498"/>
    </location>
</feature>
<feature type="transmembrane region" description="Helical" evidence="8">
    <location>
        <begin position="145"/>
        <end position="167"/>
    </location>
</feature>
<dbReference type="SUPFAM" id="SSF111352">
    <property type="entry name" value="Ammonium transporter"/>
    <property type="match status" value="1"/>
</dbReference>
<dbReference type="PANTHER" id="PTHR43029:SF10">
    <property type="entry name" value="AMMONIUM TRANSPORTER MEP2"/>
    <property type="match status" value="1"/>
</dbReference>
<name>A0A0J6TCA2_9HYPH</name>
<feature type="transmembrane region" description="Helical" evidence="8">
    <location>
        <begin position="369"/>
        <end position="385"/>
    </location>
</feature>
<evidence type="ECO:0000256" key="8">
    <source>
        <dbReference type="RuleBase" id="RU362002"/>
    </source>
</evidence>
<evidence type="ECO:0000256" key="1">
    <source>
        <dbReference type="ARBA" id="ARBA00004141"/>
    </source>
</evidence>
<evidence type="ECO:0000313" key="11">
    <source>
        <dbReference type="Proteomes" id="UP000036449"/>
    </source>
</evidence>
<feature type="transmembrane region" description="Helical" evidence="8">
    <location>
        <begin position="397"/>
        <end position="416"/>
    </location>
</feature>
<protein>
    <recommendedName>
        <fullName evidence="8">Ammonium transporter</fullName>
    </recommendedName>
</protein>
<evidence type="ECO:0000256" key="2">
    <source>
        <dbReference type="ARBA" id="ARBA00005887"/>
    </source>
</evidence>
<dbReference type="InterPro" id="IPR029020">
    <property type="entry name" value="Ammonium/urea_transptr"/>
</dbReference>
<dbReference type="GO" id="GO:0008519">
    <property type="term" value="F:ammonium channel activity"/>
    <property type="evidence" value="ECO:0007669"/>
    <property type="project" value="InterPro"/>
</dbReference>
<dbReference type="Proteomes" id="UP000036449">
    <property type="component" value="Unassembled WGS sequence"/>
</dbReference>
<feature type="transmembrane region" description="Helical" evidence="8">
    <location>
        <begin position="82"/>
        <end position="105"/>
    </location>
</feature>
<dbReference type="EMBL" id="LABZ01000049">
    <property type="protein sequence ID" value="KMO43484.1"/>
    <property type="molecule type" value="Genomic_DNA"/>
</dbReference>
<keyword evidence="4 8" id="KW-0812">Transmembrane</keyword>
<feature type="transmembrane region" description="Helical" evidence="8">
    <location>
        <begin position="342"/>
        <end position="363"/>
    </location>
</feature>
<dbReference type="GO" id="GO:0005886">
    <property type="term" value="C:plasma membrane"/>
    <property type="evidence" value="ECO:0007669"/>
    <property type="project" value="UniProtKB-SubCell"/>
</dbReference>
<evidence type="ECO:0000256" key="4">
    <source>
        <dbReference type="ARBA" id="ARBA00022692"/>
    </source>
</evidence>
<reference evidence="10 11" key="1">
    <citation type="submission" date="2015-03" db="EMBL/GenBank/DDBJ databases">
        <title>Genome sequencing of Methylobacterium tarhaniae DSM 25844.</title>
        <authorList>
            <person name="Chaudhry V."/>
            <person name="Patil P.B."/>
        </authorList>
    </citation>
    <scope>NUCLEOTIDE SEQUENCE [LARGE SCALE GENOMIC DNA]</scope>
    <source>
        <strain evidence="10 11">DSM 25844</strain>
    </source>
</reference>
<evidence type="ECO:0000259" key="9">
    <source>
        <dbReference type="Pfam" id="PF00909"/>
    </source>
</evidence>
<feature type="transmembrane region" description="Helical" evidence="8">
    <location>
        <begin position="452"/>
        <end position="471"/>
    </location>
</feature>
<evidence type="ECO:0000256" key="6">
    <source>
        <dbReference type="ARBA" id="ARBA00023136"/>
    </source>
</evidence>
<keyword evidence="7 8" id="KW-0924">Ammonia transport</keyword>
<dbReference type="InterPro" id="IPR024041">
    <property type="entry name" value="NH4_transpt_AmtB-like_dom"/>
</dbReference>
<evidence type="ECO:0000256" key="3">
    <source>
        <dbReference type="ARBA" id="ARBA00022448"/>
    </source>
</evidence>